<organism evidence="3 4">
    <name type="scientific">Lepidopterella palustris CBS 459.81</name>
    <dbReference type="NCBI Taxonomy" id="1314670"/>
    <lineage>
        <taxon>Eukaryota</taxon>
        <taxon>Fungi</taxon>
        <taxon>Dikarya</taxon>
        <taxon>Ascomycota</taxon>
        <taxon>Pezizomycotina</taxon>
        <taxon>Dothideomycetes</taxon>
        <taxon>Pleosporomycetidae</taxon>
        <taxon>Mytilinidiales</taxon>
        <taxon>Argynnaceae</taxon>
        <taxon>Lepidopterella</taxon>
    </lineage>
</organism>
<gene>
    <name evidence="3" type="ORF">K432DRAFT_423346</name>
</gene>
<proteinExistence type="predicted"/>
<feature type="compositionally biased region" description="Low complexity" evidence="1">
    <location>
        <begin position="51"/>
        <end position="69"/>
    </location>
</feature>
<feature type="region of interest" description="Disordered" evidence="1">
    <location>
        <begin position="97"/>
        <end position="291"/>
    </location>
</feature>
<evidence type="ECO:0000313" key="3">
    <source>
        <dbReference type="EMBL" id="OCK83477.1"/>
    </source>
</evidence>
<feature type="compositionally biased region" description="Polar residues" evidence="1">
    <location>
        <begin position="100"/>
        <end position="114"/>
    </location>
</feature>
<feature type="compositionally biased region" description="Low complexity" evidence="1">
    <location>
        <begin position="119"/>
        <end position="129"/>
    </location>
</feature>
<dbReference type="EMBL" id="KV744860">
    <property type="protein sequence ID" value="OCK83477.1"/>
    <property type="molecule type" value="Genomic_DNA"/>
</dbReference>
<feature type="transmembrane region" description="Helical" evidence="2">
    <location>
        <begin position="297"/>
        <end position="320"/>
    </location>
</feature>
<feature type="compositionally biased region" description="Polar residues" evidence="1">
    <location>
        <begin position="138"/>
        <end position="161"/>
    </location>
</feature>
<keyword evidence="2" id="KW-0472">Membrane</keyword>
<name>A0A8E2JIG0_9PEZI</name>
<evidence type="ECO:0000313" key="4">
    <source>
        <dbReference type="Proteomes" id="UP000250266"/>
    </source>
</evidence>
<feature type="compositionally biased region" description="Pro residues" evidence="1">
    <location>
        <begin position="165"/>
        <end position="179"/>
    </location>
</feature>
<feature type="region of interest" description="Disordered" evidence="1">
    <location>
        <begin position="326"/>
        <end position="361"/>
    </location>
</feature>
<protein>
    <submittedName>
        <fullName evidence="3">Uncharacterized protein</fullName>
    </submittedName>
</protein>
<feature type="region of interest" description="Disordered" evidence="1">
    <location>
        <begin position="51"/>
        <end position="80"/>
    </location>
</feature>
<keyword evidence="2" id="KW-0812">Transmembrane</keyword>
<sequence>MSASEVVRKRGRPKKVVASAETAAAAVTVEAPAPVKKSTTTAAGTTIAAGATRKVSTKAAKTSGSSSAEKAAKMVAKSTGARTVKVVKGKEVLEETTVKAEQQTTPVTPSTSKILQEVAASTSPATPAPKETPIAEPSNPQSSVKPPTLSSPRAPLATSTKPMPKAIPIPDASPKPAIKPPKQIAPVTPSTSKILQEVAAGSKAPTKHAPLPYKPSSVQPKPSLHSLPKPRTPPPPPPPPAPAPSKPSVPLPSTNSSAPAGTATTDIPNPNTSGTPGAKTKPDGKLPPKYKPAARRVTAIMVALPIVIVTSYELYLRLIVGRERRAMPRREPQPDLSSPAAFPPIAPAKPVTESSSAAREG</sequence>
<dbReference type="OrthoDB" id="3784821at2759"/>
<reference evidence="3 4" key="1">
    <citation type="journal article" date="2016" name="Nat. Commun.">
        <title>Ectomycorrhizal ecology is imprinted in the genome of the dominant symbiotic fungus Cenococcum geophilum.</title>
        <authorList>
            <consortium name="DOE Joint Genome Institute"/>
            <person name="Peter M."/>
            <person name="Kohler A."/>
            <person name="Ohm R.A."/>
            <person name="Kuo A."/>
            <person name="Krutzmann J."/>
            <person name="Morin E."/>
            <person name="Arend M."/>
            <person name="Barry K.W."/>
            <person name="Binder M."/>
            <person name="Choi C."/>
            <person name="Clum A."/>
            <person name="Copeland A."/>
            <person name="Grisel N."/>
            <person name="Haridas S."/>
            <person name="Kipfer T."/>
            <person name="LaButti K."/>
            <person name="Lindquist E."/>
            <person name="Lipzen A."/>
            <person name="Maire R."/>
            <person name="Meier B."/>
            <person name="Mihaltcheva S."/>
            <person name="Molinier V."/>
            <person name="Murat C."/>
            <person name="Poggeler S."/>
            <person name="Quandt C.A."/>
            <person name="Sperisen C."/>
            <person name="Tritt A."/>
            <person name="Tisserant E."/>
            <person name="Crous P.W."/>
            <person name="Henrissat B."/>
            <person name="Nehls U."/>
            <person name="Egli S."/>
            <person name="Spatafora J.W."/>
            <person name="Grigoriev I.V."/>
            <person name="Martin F.M."/>
        </authorList>
    </citation>
    <scope>NUCLEOTIDE SEQUENCE [LARGE SCALE GENOMIC DNA]</scope>
    <source>
        <strain evidence="3 4">CBS 459.81</strain>
    </source>
</reference>
<keyword evidence="4" id="KW-1185">Reference proteome</keyword>
<evidence type="ECO:0000256" key="2">
    <source>
        <dbReference type="SAM" id="Phobius"/>
    </source>
</evidence>
<dbReference type="AlphaFoldDB" id="A0A8E2JIG0"/>
<feature type="compositionally biased region" description="Polar residues" evidence="1">
    <location>
        <begin position="352"/>
        <end position="361"/>
    </location>
</feature>
<dbReference type="Proteomes" id="UP000250266">
    <property type="component" value="Unassembled WGS sequence"/>
</dbReference>
<keyword evidence="2" id="KW-1133">Transmembrane helix</keyword>
<feature type="compositionally biased region" description="Pro residues" evidence="1">
    <location>
        <begin position="230"/>
        <end position="250"/>
    </location>
</feature>
<feature type="compositionally biased region" description="Polar residues" evidence="1">
    <location>
        <begin position="254"/>
        <end position="275"/>
    </location>
</feature>
<evidence type="ECO:0000256" key="1">
    <source>
        <dbReference type="SAM" id="MobiDB-lite"/>
    </source>
</evidence>
<accession>A0A8E2JIG0</accession>